<dbReference type="Gene3D" id="3.40.1410.10">
    <property type="entry name" value="Chorismate lyase-like"/>
    <property type="match status" value="1"/>
</dbReference>
<comment type="caution">
    <text evidence="5">The sequence shown here is derived from an EMBL/GenBank/DDBJ whole genome shotgun (WGS) entry which is preliminary data.</text>
</comment>
<dbReference type="InterPro" id="IPR000524">
    <property type="entry name" value="Tscrpt_reg_HTH_GntR"/>
</dbReference>
<gene>
    <name evidence="5" type="ORF">C7P63_07265</name>
</gene>
<dbReference type="InterPro" id="IPR036390">
    <property type="entry name" value="WH_DNA-bd_sf"/>
</dbReference>
<name>A0A3S0AWZ0_9ENTE</name>
<dbReference type="PANTHER" id="PTHR44846:SF1">
    <property type="entry name" value="MANNOSYL-D-GLYCERATE TRANSPORT_METABOLISM SYSTEM REPRESSOR MNGR-RELATED"/>
    <property type="match status" value="1"/>
</dbReference>
<dbReference type="Gene3D" id="1.10.10.10">
    <property type="entry name" value="Winged helix-like DNA-binding domain superfamily/Winged helix DNA-binding domain"/>
    <property type="match status" value="1"/>
</dbReference>
<dbReference type="GO" id="GO:0003700">
    <property type="term" value="F:DNA-binding transcription factor activity"/>
    <property type="evidence" value="ECO:0007669"/>
    <property type="project" value="InterPro"/>
</dbReference>
<sequence length="241" mass="27588">MTNKSSPLYVSIAEELSNKILSNYFKEGELLPTELQLCRYFNVSRVTIRQSLQLLVEKGFVEKKQGSGTKVIYSKQIETVNRSSKITSFTEEILASGKKPSSKIITFQLEKASKTVASKLNITAGNPVFFYERIIFSDNLPCSLEKGYLSASDYPDFSVNHLMQSKFHYIEQIKHQIIDYSHQTVDAILANHYLARKLSVPVNTPLVKLNLITFLKNGQVLDYNTIIFDSTRYHAHFIKYR</sequence>
<dbReference type="Proteomes" id="UP000277864">
    <property type="component" value="Unassembled WGS sequence"/>
</dbReference>
<dbReference type="RefSeq" id="WP_125943507.1">
    <property type="nucleotide sequence ID" value="NZ_PXZH01000003.1"/>
</dbReference>
<keyword evidence="3" id="KW-0804">Transcription</keyword>
<keyword evidence="2" id="KW-0238">DNA-binding</keyword>
<dbReference type="PRINTS" id="PR00035">
    <property type="entry name" value="HTHGNTR"/>
</dbReference>
<dbReference type="Pfam" id="PF07702">
    <property type="entry name" value="UTRA"/>
    <property type="match status" value="1"/>
</dbReference>
<dbReference type="PANTHER" id="PTHR44846">
    <property type="entry name" value="MANNOSYL-D-GLYCERATE TRANSPORT/METABOLISM SYSTEM REPRESSOR MNGR-RELATED"/>
    <property type="match status" value="1"/>
</dbReference>
<evidence type="ECO:0000256" key="3">
    <source>
        <dbReference type="ARBA" id="ARBA00023163"/>
    </source>
</evidence>
<dbReference type="GO" id="GO:0003677">
    <property type="term" value="F:DNA binding"/>
    <property type="evidence" value="ECO:0007669"/>
    <property type="project" value="UniProtKB-KW"/>
</dbReference>
<dbReference type="InterPro" id="IPR011663">
    <property type="entry name" value="UTRA"/>
</dbReference>
<feature type="domain" description="HTH gntR-type" evidence="4">
    <location>
        <begin position="6"/>
        <end position="74"/>
    </location>
</feature>
<evidence type="ECO:0000256" key="2">
    <source>
        <dbReference type="ARBA" id="ARBA00023125"/>
    </source>
</evidence>
<evidence type="ECO:0000259" key="4">
    <source>
        <dbReference type="PROSITE" id="PS50949"/>
    </source>
</evidence>
<dbReference type="InterPro" id="IPR028978">
    <property type="entry name" value="Chorismate_lyase_/UTRA_dom_sf"/>
</dbReference>
<dbReference type="SUPFAM" id="SSF64288">
    <property type="entry name" value="Chorismate lyase-like"/>
    <property type="match status" value="1"/>
</dbReference>
<evidence type="ECO:0000313" key="6">
    <source>
        <dbReference type="Proteomes" id="UP000277864"/>
    </source>
</evidence>
<evidence type="ECO:0000313" key="5">
    <source>
        <dbReference type="EMBL" id="RST89080.1"/>
    </source>
</evidence>
<proteinExistence type="predicted"/>
<dbReference type="CDD" id="cd07377">
    <property type="entry name" value="WHTH_GntR"/>
    <property type="match status" value="1"/>
</dbReference>
<organism evidence="5 6">
    <name type="scientific">Vagococcus humatus</name>
    <dbReference type="NCBI Taxonomy" id="1889241"/>
    <lineage>
        <taxon>Bacteria</taxon>
        <taxon>Bacillati</taxon>
        <taxon>Bacillota</taxon>
        <taxon>Bacilli</taxon>
        <taxon>Lactobacillales</taxon>
        <taxon>Enterococcaceae</taxon>
        <taxon>Vagococcus</taxon>
    </lineage>
</organism>
<dbReference type="Pfam" id="PF00392">
    <property type="entry name" value="GntR"/>
    <property type="match status" value="1"/>
</dbReference>
<dbReference type="InterPro" id="IPR036388">
    <property type="entry name" value="WH-like_DNA-bd_sf"/>
</dbReference>
<dbReference type="SUPFAM" id="SSF46785">
    <property type="entry name" value="Winged helix' DNA-binding domain"/>
    <property type="match status" value="1"/>
</dbReference>
<reference evidence="5 6" key="1">
    <citation type="submission" date="2018-03" db="EMBL/GenBank/DDBJ databases">
        <authorList>
            <person name="Gulvik C.A."/>
        </authorList>
    </citation>
    <scope>NUCLEOTIDE SEQUENCE [LARGE SCALE GENOMIC DNA]</scope>
    <source>
        <strain evidence="5 6">JCM 31581</strain>
    </source>
</reference>
<dbReference type="PROSITE" id="PS50949">
    <property type="entry name" value="HTH_GNTR"/>
    <property type="match status" value="1"/>
</dbReference>
<dbReference type="AlphaFoldDB" id="A0A3S0AWZ0"/>
<dbReference type="GO" id="GO:0045892">
    <property type="term" value="P:negative regulation of DNA-templated transcription"/>
    <property type="evidence" value="ECO:0007669"/>
    <property type="project" value="TreeGrafter"/>
</dbReference>
<dbReference type="SMART" id="SM00345">
    <property type="entry name" value="HTH_GNTR"/>
    <property type="match status" value="1"/>
</dbReference>
<protein>
    <recommendedName>
        <fullName evidence="4">HTH gntR-type domain-containing protein</fullName>
    </recommendedName>
</protein>
<keyword evidence="1" id="KW-0805">Transcription regulation</keyword>
<dbReference type="SMART" id="SM00866">
    <property type="entry name" value="UTRA"/>
    <property type="match status" value="1"/>
</dbReference>
<dbReference type="OrthoDB" id="457376at2"/>
<dbReference type="EMBL" id="PXZH01000003">
    <property type="protein sequence ID" value="RST89080.1"/>
    <property type="molecule type" value="Genomic_DNA"/>
</dbReference>
<evidence type="ECO:0000256" key="1">
    <source>
        <dbReference type="ARBA" id="ARBA00023015"/>
    </source>
</evidence>
<keyword evidence="6" id="KW-1185">Reference proteome</keyword>
<accession>A0A3S0AWZ0</accession>
<dbReference type="InterPro" id="IPR050679">
    <property type="entry name" value="Bact_HTH_transcr_reg"/>
</dbReference>